<feature type="signal peptide" evidence="2">
    <location>
        <begin position="1"/>
        <end position="19"/>
    </location>
</feature>
<comment type="caution">
    <text evidence="3">The sequence shown here is derived from an EMBL/GenBank/DDBJ whole genome shotgun (WGS) entry which is preliminary data.</text>
</comment>
<evidence type="ECO:0000313" key="3">
    <source>
        <dbReference type="EMBL" id="KAL3807675.1"/>
    </source>
</evidence>
<sequence>MLFCSAALRAALVLVPACAKRLYVIPDMHPSISSIEGSGIMISRGYEWGGGDGGAVIAPRRFLRGKQSKAQHSTGAVIVVMASFAFISSAIIAVILVGGDVEGDGSVRGNDGDGGGGNNSGVRHGVRRGIGFPGPARIIRPNMHEHLIVIFQLMAERRVHVESGARSQRAISAWQNIFDQYFNPINGTGRAWAMWSNPREGVAKFRKSVMAALDFHHAAFLAGEAAPSQVQILANDLMVERIAAIAAKEATVARQVQHQGRLQAANRGMGLVPPGIGVAAPANLGFDLTHNQEIALAELAQRTRSVDTRNAQGNNGRIATPISVEDGDDLDVEFIGLMPIAPADLPGGFVAPATTVAPAPVAPGSDVAQAAVAQNVAVNTPAANVPVAAAVNHGVLGRNQATQRQQTFIAAGNIGDPQAVLPTGIRGRNPDQVALLAQMNQEVARGIANLNSFLPSADERRQARLEAALASANQRHSAAIANGRSTVAIEQLIERLENQLDAILNAI</sequence>
<keyword evidence="2" id="KW-0732">Signal</keyword>
<proteinExistence type="predicted"/>
<evidence type="ECO:0000313" key="4">
    <source>
        <dbReference type="Proteomes" id="UP001530377"/>
    </source>
</evidence>
<reference evidence="3 4" key="1">
    <citation type="submission" date="2024-10" db="EMBL/GenBank/DDBJ databases">
        <title>Updated reference genomes for cyclostephanoid diatoms.</title>
        <authorList>
            <person name="Roberts W.R."/>
            <person name="Alverson A.J."/>
        </authorList>
    </citation>
    <scope>NUCLEOTIDE SEQUENCE [LARGE SCALE GENOMIC DNA]</scope>
    <source>
        <strain evidence="3 4">AJA228-03</strain>
    </source>
</reference>
<keyword evidence="4" id="KW-1185">Reference proteome</keyword>
<name>A0ABD3RJJ8_9STRA</name>
<dbReference type="Proteomes" id="UP001530377">
    <property type="component" value="Unassembled WGS sequence"/>
</dbReference>
<dbReference type="AlphaFoldDB" id="A0ABD3RJJ8"/>
<dbReference type="EMBL" id="JALLPB020000600">
    <property type="protein sequence ID" value="KAL3807675.1"/>
    <property type="molecule type" value="Genomic_DNA"/>
</dbReference>
<keyword evidence="1" id="KW-0812">Transmembrane</keyword>
<accession>A0ABD3RJJ8</accession>
<keyword evidence="1" id="KW-1133">Transmembrane helix</keyword>
<keyword evidence="1" id="KW-0472">Membrane</keyword>
<gene>
    <name evidence="3" type="ORF">ACHAXA_000321</name>
</gene>
<feature type="chain" id="PRO_5044772583" evidence="2">
    <location>
        <begin position="20"/>
        <end position="507"/>
    </location>
</feature>
<feature type="transmembrane region" description="Helical" evidence="1">
    <location>
        <begin position="76"/>
        <end position="98"/>
    </location>
</feature>
<organism evidence="3 4">
    <name type="scientific">Cyclostephanos tholiformis</name>
    <dbReference type="NCBI Taxonomy" id="382380"/>
    <lineage>
        <taxon>Eukaryota</taxon>
        <taxon>Sar</taxon>
        <taxon>Stramenopiles</taxon>
        <taxon>Ochrophyta</taxon>
        <taxon>Bacillariophyta</taxon>
        <taxon>Coscinodiscophyceae</taxon>
        <taxon>Thalassiosirophycidae</taxon>
        <taxon>Stephanodiscales</taxon>
        <taxon>Stephanodiscaceae</taxon>
        <taxon>Cyclostephanos</taxon>
    </lineage>
</organism>
<protein>
    <submittedName>
        <fullName evidence="3">Uncharacterized protein</fullName>
    </submittedName>
</protein>
<evidence type="ECO:0000256" key="1">
    <source>
        <dbReference type="SAM" id="Phobius"/>
    </source>
</evidence>
<evidence type="ECO:0000256" key="2">
    <source>
        <dbReference type="SAM" id="SignalP"/>
    </source>
</evidence>